<feature type="domain" description="Concentrative nucleoside transporter C-terminal" evidence="9">
    <location>
        <begin position="219"/>
        <end position="421"/>
    </location>
</feature>
<protein>
    <submittedName>
        <fullName evidence="11">Na+ dependent nucleoside transporter domain-containing protein</fullName>
    </submittedName>
</protein>
<feature type="transmembrane region" description="Helical" evidence="7">
    <location>
        <begin position="401"/>
        <end position="423"/>
    </location>
</feature>
<name>A0A062UG59_9PROT</name>
<evidence type="ECO:0000256" key="5">
    <source>
        <dbReference type="ARBA" id="ARBA00022989"/>
    </source>
</evidence>
<dbReference type="RefSeq" id="WP_034795084.1">
    <property type="nucleotide sequence ID" value="NZ_AWFF01000032.1"/>
</dbReference>
<feature type="transmembrane region" description="Helical" evidence="7">
    <location>
        <begin position="368"/>
        <end position="389"/>
    </location>
</feature>
<feature type="domain" description="Nucleoside transporter/FeoB GTPase Gate" evidence="10">
    <location>
        <begin position="110"/>
        <end position="208"/>
    </location>
</feature>
<comment type="subcellular location">
    <subcellularLocation>
        <location evidence="1">Cell membrane</location>
        <topology evidence="1">Multi-pass membrane protein</topology>
    </subcellularLocation>
</comment>
<evidence type="ECO:0000256" key="4">
    <source>
        <dbReference type="ARBA" id="ARBA00022692"/>
    </source>
</evidence>
<dbReference type="Pfam" id="PF01773">
    <property type="entry name" value="Nucleos_tra2_N"/>
    <property type="match status" value="1"/>
</dbReference>
<keyword evidence="12" id="KW-1185">Reference proteome</keyword>
<feature type="domain" description="Concentrative nucleoside transporter N-terminal" evidence="8">
    <location>
        <begin position="18"/>
        <end position="90"/>
    </location>
</feature>
<dbReference type="Pfam" id="PF07662">
    <property type="entry name" value="Nucleos_tra2_C"/>
    <property type="match status" value="1"/>
</dbReference>
<dbReference type="EMBL" id="AWFF01000032">
    <property type="protein sequence ID" value="KCZ55100.1"/>
    <property type="molecule type" value="Genomic_DNA"/>
</dbReference>
<evidence type="ECO:0000256" key="3">
    <source>
        <dbReference type="ARBA" id="ARBA00022475"/>
    </source>
</evidence>
<dbReference type="GO" id="GO:0005886">
    <property type="term" value="C:plasma membrane"/>
    <property type="evidence" value="ECO:0007669"/>
    <property type="project" value="UniProtKB-SubCell"/>
</dbReference>
<evidence type="ECO:0000313" key="12">
    <source>
        <dbReference type="Proteomes" id="UP000027037"/>
    </source>
</evidence>
<feature type="transmembrane region" description="Helical" evidence="7">
    <location>
        <begin position="42"/>
        <end position="66"/>
    </location>
</feature>
<proteinExistence type="inferred from homology"/>
<keyword evidence="6 7" id="KW-0472">Membrane</keyword>
<feature type="transmembrane region" description="Helical" evidence="7">
    <location>
        <begin position="150"/>
        <end position="173"/>
    </location>
</feature>
<feature type="transmembrane region" description="Helical" evidence="7">
    <location>
        <begin position="108"/>
        <end position="130"/>
    </location>
</feature>
<feature type="transmembrane region" description="Helical" evidence="7">
    <location>
        <begin position="272"/>
        <end position="290"/>
    </location>
</feature>
<evidence type="ECO:0000256" key="6">
    <source>
        <dbReference type="ARBA" id="ARBA00023136"/>
    </source>
</evidence>
<sequence>MISIAGYEWGWDNARALIGIVLIYGVCWLLSEKRKLFPLKLVIGATLMQFAFALILFGVPFVRAILFKANDVVDGLQAATRAGTSFVFGYVGDNVAAEQLMGGSPPPLFFFQILPIVIVVAALSAILWHWRILRWVTNGFAFIFRRGMGLGGATSLAVSANVFMGMTEAPVLIRPYIKGMTRSELLIMMTAGFATIAGSVLVVYGAFLEGKMANPLAQLLTASIIAAPAAVAVALAMIPETTPATERMKEPDFNYASTMDAFSRGASDGLQIVLNIATMLIAALALLWLVNAGLGALPHVAGAPLSIERILGWIFAPLMYMIGVPLDEAAKSGSLMGVKTVLTEFVAFLQLAEVPVDAMDPRTRMITAHAICGFANFGSMGILIGGLTIVEPARRDDFLSLSWRTLLAGTLATCLSGAVVGALPYQLFTGGAG</sequence>
<accession>A0A062UG59</accession>
<dbReference type="Pfam" id="PF07670">
    <property type="entry name" value="Gate"/>
    <property type="match status" value="1"/>
</dbReference>
<dbReference type="GO" id="GO:0005337">
    <property type="term" value="F:nucleoside transmembrane transporter activity"/>
    <property type="evidence" value="ECO:0007669"/>
    <property type="project" value="InterPro"/>
</dbReference>
<dbReference type="PATRIC" id="fig|1280946.3.peg.1573"/>
<evidence type="ECO:0000259" key="8">
    <source>
        <dbReference type="Pfam" id="PF01773"/>
    </source>
</evidence>
<dbReference type="InterPro" id="IPR002668">
    <property type="entry name" value="CNT_N_dom"/>
</dbReference>
<dbReference type="eggNOG" id="COG1972">
    <property type="taxonomic scope" value="Bacteria"/>
</dbReference>
<dbReference type="GO" id="GO:0015293">
    <property type="term" value="F:symporter activity"/>
    <property type="evidence" value="ECO:0007669"/>
    <property type="project" value="TreeGrafter"/>
</dbReference>
<evidence type="ECO:0000256" key="2">
    <source>
        <dbReference type="ARBA" id="ARBA00009033"/>
    </source>
</evidence>
<dbReference type="STRING" id="1280946.HY29_02495"/>
<evidence type="ECO:0000259" key="9">
    <source>
        <dbReference type="Pfam" id="PF07662"/>
    </source>
</evidence>
<dbReference type="InterPro" id="IPR011642">
    <property type="entry name" value="Gate_dom"/>
</dbReference>
<comment type="caution">
    <text evidence="11">The sequence shown here is derived from an EMBL/GenBank/DDBJ whole genome shotgun (WGS) entry which is preliminary data.</text>
</comment>
<dbReference type="PANTHER" id="PTHR10590:SF4">
    <property type="entry name" value="SOLUTE CARRIER FAMILY 28 MEMBER 3"/>
    <property type="match status" value="1"/>
</dbReference>
<feature type="transmembrane region" description="Helical" evidence="7">
    <location>
        <begin position="219"/>
        <end position="238"/>
    </location>
</feature>
<dbReference type="Proteomes" id="UP000027037">
    <property type="component" value="Unassembled WGS sequence"/>
</dbReference>
<evidence type="ECO:0000259" key="10">
    <source>
        <dbReference type="Pfam" id="PF07670"/>
    </source>
</evidence>
<keyword evidence="3" id="KW-1003">Cell membrane</keyword>
<evidence type="ECO:0000256" key="7">
    <source>
        <dbReference type="SAM" id="Phobius"/>
    </source>
</evidence>
<dbReference type="PANTHER" id="PTHR10590">
    <property type="entry name" value="SODIUM/NUCLEOSIDE COTRANSPORTER"/>
    <property type="match status" value="1"/>
</dbReference>
<feature type="transmembrane region" description="Helical" evidence="7">
    <location>
        <begin position="14"/>
        <end position="30"/>
    </location>
</feature>
<dbReference type="OrthoDB" id="9766455at2"/>
<evidence type="ECO:0000256" key="1">
    <source>
        <dbReference type="ARBA" id="ARBA00004651"/>
    </source>
</evidence>
<feature type="transmembrane region" description="Helical" evidence="7">
    <location>
        <begin position="310"/>
        <end position="326"/>
    </location>
</feature>
<gene>
    <name evidence="11" type="ORF">HY29_02495</name>
</gene>
<reference evidence="11 12" key="1">
    <citation type="journal article" date="2014" name="Antonie Van Leeuwenhoek">
        <title>Hyphomonas beringensis sp. nov. and Hyphomonas chukchiensis sp. nov., isolated from surface seawater of the Bering Sea and Chukchi Sea.</title>
        <authorList>
            <person name="Li C."/>
            <person name="Lai Q."/>
            <person name="Li G."/>
            <person name="Dong C."/>
            <person name="Wang J."/>
            <person name="Liao Y."/>
            <person name="Shao Z."/>
        </authorList>
    </citation>
    <scope>NUCLEOTIDE SEQUENCE [LARGE SCALE GENOMIC DNA]</scope>
    <source>
        <strain evidence="11 12">25B14_1</strain>
    </source>
</reference>
<dbReference type="InterPro" id="IPR008276">
    <property type="entry name" value="C_nuclsd_transpt"/>
</dbReference>
<dbReference type="InterPro" id="IPR011657">
    <property type="entry name" value="CNT_C_dom"/>
</dbReference>
<dbReference type="AlphaFoldDB" id="A0A062UG59"/>
<organism evidence="11 12">
    <name type="scientific">Hyphomonas beringensis</name>
    <dbReference type="NCBI Taxonomy" id="1280946"/>
    <lineage>
        <taxon>Bacteria</taxon>
        <taxon>Pseudomonadati</taxon>
        <taxon>Pseudomonadota</taxon>
        <taxon>Alphaproteobacteria</taxon>
        <taxon>Hyphomonadales</taxon>
        <taxon>Hyphomonadaceae</taxon>
        <taxon>Hyphomonas</taxon>
    </lineage>
</organism>
<feature type="transmembrane region" description="Helical" evidence="7">
    <location>
        <begin position="185"/>
        <end position="207"/>
    </location>
</feature>
<comment type="similarity">
    <text evidence="2">Belongs to the concentrative nucleoside transporter (CNT) (TC 2.A.41) family.</text>
</comment>
<keyword evidence="5 7" id="KW-1133">Transmembrane helix</keyword>
<keyword evidence="4 7" id="KW-0812">Transmembrane</keyword>
<evidence type="ECO:0000313" key="11">
    <source>
        <dbReference type="EMBL" id="KCZ55100.1"/>
    </source>
</evidence>